<keyword evidence="1" id="KW-0812">Transmembrane</keyword>
<dbReference type="SMART" id="SM00409">
    <property type="entry name" value="IG"/>
    <property type="match status" value="4"/>
</dbReference>
<accession>A0A3N0YRR9</accession>
<keyword evidence="1" id="KW-0472">Membrane</keyword>
<evidence type="ECO:0000259" key="2">
    <source>
        <dbReference type="PROSITE" id="PS50090"/>
    </source>
</evidence>
<dbReference type="SUPFAM" id="SSF48726">
    <property type="entry name" value="Immunoglobulin"/>
    <property type="match status" value="4"/>
</dbReference>
<dbReference type="Pfam" id="PF13873">
    <property type="entry name" value="Myb_DNA-bind_5"/>
    <property type="match status" value="1"/>
</dbReference>
<dbReference type="InterPro" id="IPR001005">
    <property type="entry name" value="SANT/Myb"/>
</dbReference>
<gene>
    <name evidence="3" type="ORF">DPX16_2238</name>
</gene>
<dbReference type="FunFam" id="2.60.40.10:FF:002431">
    <property type="entry name" value="Si:ch211-222k6.3"/>
    <property type="match status" value="2"/>
</dbReference>
<feature type="domain" description="Myb-like" evidence="2">
    <location>
        <begin position="6"/>
        <end position="77"/>
    </location>
</feature>
<dbReference type="InterPro" id="IPR003599">
    <property type="entry name" value="Ig_sub"/>
</dbReference>
<dbReference type="Proteomes" id="UP000281406">
    <property type="component" value="Unassembled WGS sequence"/>
</dbReference>
<dbReference type="InterPro" id="IPR028002">
    <property type="entry name" value="Myb_DNA-bind_5"/>
</dbReference>
<evidence type="ECO:0000256" key="1">
    <source>
        <dbReference type="SAM" id="Phobius"/>
    </source>
</evidence>
<keyword evidence="4" id="KW-1185">Reference proteome</keyword>
<dbReference type="OrthoDB" id="8828157at2759"/>
<dbReference type="CDD" id="cd00167">
    <property type="entry name" value="SANT"/>
    <property type="match status" value="1"/>
</dbReference>
<dbReference type="PANTHER" id="PTHR21063">
    <property type="entry name" value="LFA-3"/>
    <property type="match status" value="1"/>
</dbReference>
<proteinExistence type="predicted"/>
<dbReference type="AlphaFoldDB" id="A0A3N0YRR9"/>
<comment type="caution">
    <text evidence="3">The sequence shown here is derived from an EMBL/GenBank/DDBJ whole genome shotgun (WGS) entry which is preliminary data.</text>
</comment>
<sequence>MRDECDPGARQERFTAEETDVLVRAVKDREVVLYGDGRNPPKIASVKQAWEEIATIVSSAGIPRTSHQCRKRYNDIRRRGKSKLASINRACRVTGGGSASTQDLTPAEDIAASTLTAESVEGFGGFEIGTQSETQAVQPQDVFGDEEESMFVKEGDSVTLNSDLTEIKDDDVIQWRFGNTLIAEINKRINRITVYDDVLDGRFRDRLKLDKQTGSLTITDIRDEHAGDYELQINSMEKSFILLIFVKISLLEGDSVTLNSDLTKMKDADVIQWRFRNTLIAEINKLVDRITVYDDVLDGRFRDRLKLDNQTGSLTITNITTEHAGDYELQINSMEKSFILLVFVKISLLEGDSVTLNSDLTKMKDDDVIQWRFRNTLIAEINVTADRITVYDDVLDGRFRDRLKLDNQTGSLTITDIRTEHTGEYKLLTNSVRKFFVLLVFVEISLMEGDSVTLNSDLTGMKDDDVIRWRFWTKNTLVAEIKKGVDRITVYDVLDGRFRDRLKLDNQTGSLTITNITTEHAGDYVLAINGAKPSLKAFRVSVYDSVHCCGPTEAVIRLVLSALVGVATVILLVYDIRSRRAEQQAHIHTSGTSLMI</sequence>
<evidence type="ECO:0000313" key="3">
    <source>
        <dbReference type="EMBL" id="ROL48895.1"/>
    </source>
</evidence>
<dbReference type="PROSITE" id="PS50090">
    <property type="entry name" value="MYB_LIKE"/>
    <property type="match status" value="1"/>
</dbReference>
<feature type="transmembrane region" description="Helical" evidence="1">
    <location>
        <begin position="554"/>
        <end position="574"/>
    </location>
</feature>
<dbReference type="EMBL" id="RJVU01028251">
    <property type="protein sequence ID" value="ROL48895.1"/>
    <property type="molecule type" value="Genomic_DNA"/>
</dbReference>
<dbReference type="Gene3D" id="2.60.40.10">
    <property type="entry name" value="Immunoglobulins"/>
    <property type="match status" value="4"/>
</dbReference>
<evidence type="ECO:0000313" key="4">
    <source>
        <dbReference type="Proteomes" id="UP000281406"/>
    </source>
</evidence>
<protein>
    <submittedName>
        <fullName evidence="3">Myb-related transcription factor, partner of profilin</fullName>
    </submittedName>
</protein>
<keyword evidence="1" id="KW-1133">Transmembrane helix</keyword>
<dbReference type="Gene3D" id="1.10.10.60">
    <property type="entry name" value="Homeodomain-like"/>
    <property type="match status" value="1"/>
</dbReference>
<organism evidence="3 4">
    <name type="scientific">Anabarilius grahami</name>
    <name type="common">Kanglang fish</name>
    <name type="synonym">Barilius grahami</name>
    <dbReference type="NCBI Taxonomy" id="495550"/>
    <lineage>
        <taxon>Eukaryota</taxon>
        <taxon>Metazoa</taxon>
        <taxon>Chordata</taxon>
        <taxon>Craniata</taxon>
        <taxon>Vertebrata</taxon>
        <taxon>Euteleostomi</taxon>
        <taxon>Actinopterygii</taxon>
        <taxon>Neopterygii</taxon>
        <taxon>Teleostei</taxon>
        <taxon>Ostariophysi</taxon>
        <taxon>Cypriniformes</taxon>
        <taxon>Xenocyprididae</taxon>
        <taxon>Xenocypridinae</taxon>
        <taxon>Xenocypridinae incertae sedis</taxon>
        <taxon>Anabarilius</taxon>
    </lineage>
</organism>
<dbReference type="InterPro" id="IPR013783">
    <property type="entry name" value="Ig-like_fold"/>
</dbReference>
<dbReference type="PANTHER" id="PTHR21063:SF4">
    <property type="entry name" value="CD48 ANTIGEN-RELATED"/>
    <property type="match status" value="1"/>
</dbReference>
<reference evidence="3 4" key="1">
    <citation type="submission" date="2018-10" db="EMBL/GenBank/DDBJ databases">
        <title>Genome assembly for a Yunnan-Guizhou Plateau 3E fish, Anabarilius grahami (Regan), and its evolutionary and genetic applications.</title>
        <authorList>
            <person name="Jiang W."/>
        </authorList>
    </citation>
    <scope>NUCLEOTIDE SEQUENCE [LARGE SCALE GENOMIC DNA]</scope>
    <source>
        <strain evidence="3">AG-KIZ</strain>
        <tissue evidence="3">Muscle</tissue>
    </source>
</reference>
<name>A0A3N0YRR9_ANAGA</name>
<dbReference type="InterPro" id="IPR036179">
    <property type="entry name" value="Ig-like_dom_sf"/>
</dbReference>